<dbReference type="PANTHER" id="PTHR22683">
    <property type="entry name" value="SPORULATION PROTEIN RELATED"/>
    <property type="match status" value="1"/>
</dbReference>
<dbReference type="InterPro" id="IPR050206">
    <property type="entry name" value="FtsK/SpoIIIE/SftA"/>
</dbReference>
<dbReference type="PROSITE" id="PS50901">
    <property type="entry name" value="FTSK"/>
    <property type="match status" value="2"/>
</dbReference>
<feature type="binding site" evidence="4">
    <location>
        <begin position="972"/>
        <end position="979"/>
    </location>
    <ligand>
        <name>ATP</name>
        <dbReference type="ChEBI" id="CHEBI:30616"/>
    </ligand>
</feature>
<dbReference type="SUPFAM" id="SSF52540">
    <property type="entry name" value="P-loop containing nucleoside triphosphate hydrolases"/>
    <property type="match status" value="3"/>
</dbReference>
<comment type="caution">
    <text evidence="7">The sequence shown here is derived from an EMBL/GenBank/DDBJ whole genome shotgun (WGS) entry which is preliminary data.</text>
</comment>
<dbReference type="EMBL" id="SLZZ01000018">
    <property type="protein sequence ID" value="TCS77292.1"/>
    <property type="molecule type" value="Genomic_DNA"/>
</dbReference>
<keyword evidence="5" id="KW-1133">Transmembrane helix</keyword>
<evidence type="ECO:0000256" key="4">
    <source>
        <dbReference type="PROSITE-ProRule" id="PRU00289"/>
    </source>
</evidence>
<dbReference type="Gene3D" id="3.40.50.300">
    <property type="entry name" value="P-loop containing nucleotide triphosphate hydrolases"/>
    <property type="match status" value="3"/>
</dbReference>
<feature type="domain" description="FtsK" evidence="6">
    <location>
        <begin position="955"/>
        <end position="1139"/>
    </location>
</feature>
<dbReference type="InterPro" id="IPR023839">
    <property type="entry name" value="Firmicutes_EssC_C"/>
</dbReference>
<feature type="transmembrane region" description="Helical" evidence="5">
    <location>
        <begin position="200"/>
        <end position="220"/>
    </location>
</feature>
<reference evidence="7 8" key="1">
    <citation type="submission" date="2019-03" db="EMBL/GenBank/DDBJ databases">
        <title>Genomic Encyclopedia of Type Strains, Phase IV (KMG-IV): sequencing the most valuable type-strain genomes for metagenomic binning, comparative biology and taxonomic classification.</title>
        <authorList>
            <person name="Goeker M."/>
        </authorList>
    </citation>
    <scope>NUCLEOTIDE SEQUENCE [LARGE SCALE GENOMIC DNA]</scope>
    <source>
        <strain evidence="7 8">DSM 29489</strain>
    </source>
</reference>
<evidence type="ECO:0000313" key="7">
    <source>
        <dbReference type="EMBL" id="TCS77292.1"/>
    </source>
</evidence>
<sequence length="1442" mass="163745">MRYLIVQNNTSYMEYPLMEGGTADGLEYKQKGGKILIGEQPLKPGEWHELQGHRLLYLGEVFSVYERKEWTFLSGDNADICISGCAAKIMTKADSLLIENSGDTILYLNQESVGDGSYPLDPGAVLLIENCKFIFGEKYIKVWGDDYQSFLPRMSDSLGIGEIEQFPLYKRSPRLIKRISDKKVKIEAEPSTGNFGRKGLVQMVLPPLCMVLVTVLIGVLLKRGLFILMSASFTGMTAIFSVVKYFQDKKESKEKEAKKKEIYGNYLLEKRKEIYKCWQAENEAYRYNYPQADEICRMVGNYSSRIYERSNMDEDFLTFAVGHYMGPAVFAIEDRTSDISLESSEFADEIRSMKRQFGVIDKPQVVDLKKANLGLVGEKSVIHEQLKYYVSQLSFAQSYHDVQFIVLYSEDYKDDFSWMRWLSHARIQGLNVLGLIYTEKIRDQVLGSLQQILKERRQRVEESKKEARFLPHLIFIIDEPKIIIDHSIMEFFAGDTWQTLGFSIIYTSLQQANLPENIGTVLLLENSGEGRLLLQEKELCDRRIHLYRIGDTNLEMMARNLGVLVHEQGMNSHIPESITFFEMYGVQNPEELKVRERWRRNNSSKTLTVPLGARAAGDYLELNLHEKAHGPHGLIAGTTGSGKSEIVQSYILSLAVNFHPYEVGFLLIDYKGGGMANLFKNLPHLLGTITNLDGGESMRALASIQSELRRRQKIFSEHEVNHINAYNDLFKTGGAKEPIPHLFIISDEFAELKKEQPEFMKELVSAARIGRSLGVHLILATQKPTGVVDDQIWTNSKFRICLKVQNESDSKEVLHTPDAANITQAGRAYLQVGNNEIYELFQSAWSGALYIRESEKEVTQDNRIYLVNELGQGELINQDLRGTEAEQKATETQLDAVVRYVHQLYEREKVLEVKKPWLAPLADRIVNPHMKIRKNPILDLDVVLGILDVPEEQIQKEYTVNLAKEGNIVYIASSGYGKSVFLENIILGLAAKNCVANLNFYTLDFGNNALITLAKLPHMADYIMLDEEEKFTKFRALMTEEIKQRKKQLAAALAQNFIVYNEMAETPLKAIVICLDNYDAVKEMGYEMENYFTKLSRDGVGLGIYMAATASRMSALRAATLNNFKNKIAGVNFDENEVKGLVGRSKYSLPDVQGRTLVKTGENVNAMQLYTPVELKNEVDYSRNLQVFAERMSQEYKGEEAPHIPILPEELSYQEFLSYGQDENEIAMGLERESVVSTGWARQNSPILILGESGSGKTNALKVILNQLDETATLYLFDSRSRSLYDYREKGKYMTTLEELELFANQLNVEISQRKNQMDTMLLEGKPLQEVLKSIEPYYVVIDDIDDFIDLAGKDMPIVAGRLKRAMQCGITFIVAADINKFKGQDEFTQALKSARNGLLLSSQGYLAIFPIRVNEAPRKPDGVLMAEGQVKFIRIPQVVQR</sequence>
<proteinExistence type="predicted"/>
<dbReference type="GO" id="GO:0003677">
    <property type="term" value="F:DNA binding"/>
    <property type="evidence" value="ECO:0007669"/>
    <property type="project" value="InterPro"/>
</dbReference>
<dbReference type="Proteomes" id="UP000295726">
    <property type="component" value="Unassembled WGS sequence"/>
</dbReference>
<dbReference type="InterPro" id="IPR003593">
    <property type="entry name" value="AAA+_ATPase"/>
</dbReference>
<dbReference type="GO" id="GO:0005524">
    <property type="term" value="F:ATP binding"/>
    <property type="evidence" value="ECO:0007669"/>
    <property type="project" value="UniProtKB-UniRule"/>
</dbReference>
<feature type="domain" description="FtsK" evidence="6">
    <location>
        <begin position="617"/>
        <end position="811"/>
    </location>
</feature>
<keyword evidence="1" id="KW-0677">Repeat</keyword>
<evidence type="ECO:0000259" key="6">
    <source>
        <dbReference type="PROSITE" id="PS50901"/>
    </source>
</evidence>
<dbReference type="NCBIfam" id="TIGR03928">
    <property type="entry name" value="T7_EssCb_Firm"/>
    <property type="match status" value="1"/>
</dbReference>
<dbReference type="Pfam" id="PF01580">
    <property type="entry name" value="FtsK_SpoIIIE"/>
    <property type="match status" value="2"/>
</dbReference>
<evidence type="ECO:0000256" key="3">
    <source>
        <dbReference type="ARBA" id="ARBA00022840"/>
    </source>
</evidence>
<dbReference type="InterPro" id="IPR002543">
    <property type="entry name" value="FtsK_dom"/>
</dbReference>
<evidence type="ECO:0000313" key="8">
    <source>
        <dbReference type="Proteomes" id="UP000295726"/>
    </source>
</evidence>
<keyword evidence="3 4" id="KW-0067">ATP-binding</keyword>
<dbReference type="RefSeq" id="WP_165920936.1">
    <property type="nucleotide sequence ID" value="NZ_SLZZ01000018.1"/>
</dbReference>
<dbReference type="InterPro" id="IPR027417">
    <property type="entry name" value="P-loop_NTPase"/>
</dbReference>
<feature type="transmembrane region" description="Helical" evidence="5">
    <location>
        <begin position="226"/>
        <end position="246"/>
    </location>
</feature>
<dbReference type="CDD" id="cd01127">
    <property type="entry name" value="TrwB_TraG_TraD_VirD4"/>
    <property type="match status" value="1"/>
</dbReference>
<name>A0A4V2URF4_9FIRM</name>
<evidence type="ECO:0000256" key="2">
    <source>
        <dbReference type="ARBA" id="ARBA00022741"/>
    </source>
</evidence>
<keyword evidence="8" id="KW-1185">Reference proteome</keyword>
<keyword evidence="5" id="KW-0472">Membrane</keyword>
<accession>A0A4V2URF4</accession>
<keyword evidence="2 4" id="KW-0547">Nucleotide-binding</keyword>
<dbReference type="SMART" id="SM00382">
    <property type="entry name" value="AAA"/>
    <property type="match status" value="2"/>
</dbReference>
<gene>
    <name evidence="7" type="ORF">EDD59_11821</name>
</gene>
<feature type="binding site" evidence="4">
    <location>
        <begin position="637"/>
        <end position="644"/>
    </location>
    <ligand>
        <name>ATP</name>
        <dbReference type="ChEBI" id="CHEBI:30616"/>
    </ligand>
</feature>
<evidence type="ECO:0000256" key="1">
    <source>
        <dbReference type="ARBA" id="ARBA00022737"/>
    </source>
</evidence>
<evidence type="ECO:0000256" key="5">
    <source>
        <dbReference type="SAM" id="Phobius"/>
    </source>
</evidence>
<keyword evidence="5" id="KW-0812">Transmembrane</keyword>
<protein>
    <submittedName>
        <fullName evidence="7">S-DNA-T family DNA segregation ATPase FtsK/SpoIIIE</fullName>
    </submittedName>
</protein>
<dbReference type="PANTHER" id="PTHR22683:SF1">
    <property type="entry name" value="TYPE VII SECRETION SYSTEM PROTEIN ESSC"/>
    <property type="match status" value="1"/>
</dbReference>
<organism evidence="7 8">
    <name type="scientific">Muricomes intestini</name>
    <dbReference type="NCBI Taxonomy" id="1796634"/>
    <lineage>
        <taxon>Bacteria</taxon>
        <taxon>Bacillati</taxon>
        <taxon>Bacillota</taxon>
        <taxon>Clostridia</taxon>
        <taxon>Lachnospirales</taxon>
        <taxon>Lachnospiraceae</taxon>
        <taxon>Muricomes</taxon>
    </lineage>
</organism>